<name>A0A319F738_ASPSB</name>
<gene>
    <name evidence="3" type="ORF">BO78DRAFT_412986</name>
</gene>
<feature type="region of interest" description="Disordered" evidence="1">
    <location>
        <begin position="1"/>
        <end position="51"/>
    </location>
</feature>
<dbReference type="AlphaFoldDB" id="A0A319F738"/>
<keyword evidence="2" id="KW-0472">Membrane</keyword>
<keyword evidence="4" id="KW-1185">Reference proteome</keyword>
<protein>
    <submittedName>
        <fullName evidence="3">Uncharacterized protein</fullName>
    </submittedName>
</protein>
<evidence type="ECO:0000313" key="3">
    <source>
        <dbReference type="EMBL" id="PYI11879.1"/>
    </source>
</evidence>
<keyword evidence="2" id="KW-0812">Transmembrane</keyword>
<evidence type="ECO:0000256" key="2">
    <source>
        <dbReference type="SAM" id="Phobius"/>
    </source>
</evidence>
<evidence type="ECO:0000256" key="1">
    <source>
        <dbReference type="SAM" id="MobiDB-lite"/>
    </source>
</evidence>
<reference evidence="3 4" key="1">
    <citation type="submission" date="2018-02" db="EMBL/GenBank/DDBJ databases">
        <title>The genomes of Aspergillus section Nigri reveals drivers in fungal speciation.</title>
        <authorList>
            <consortium name="DOE Joint Genome Institute"/>
            <person name="Vesth T.C."/>
            <person name="Nybo J."/>
            <person name="Theobald S."/>
            <person name="Brandl J."/>
            <person name="Frisvad J.C."/>
            <person name="Nielsen K.F."/>
            <person name="Lyhne E.K."/>
            <person name="Kogle M.E."/>
            <person name="Kuo A."/>
            <person name="Riley R."/>
            <person name="Clum A."/>
            <person name="Nolan M."/>
            <person name="Lipzen A."/>
            <person name="Salamov A."/>
            <person name="Henrissat B."/>
            <person name="Wiebenga A."/>
            <person name="De vries R.P."/>
            <person name="Grigoriev I.V."/>
            <person name="Mortensen U.H."/>
            <person name="Andersen M.R."/>
            <person name="Baker S.E."/>
        </authorList>
    </citation>
    <scope>NUCLEOTIDE SEQUENCE [LARGE SCALE GENOMIC DNA]</scope>
    <source>
        <strain evidence="3 4">CBS 121057</strain>
    </source>
</reference>
<organism evidence="3 4">
    <name type="scientific">Aspergillus sclerotiicarbonarius (strain CBS 121057 / IBT 28362)</name>
    <dbReference type="NCBI Taxonomy" id="1448318"/>
    <lineage>
        <taxon>Eukaryota</taxon>
        <taxon>Fungi</taxon>
        <taxon>Dikarya</taxon>
        <taxon>Ascomycota</taxon>
        <taxon>Pezizomycotina</taxon>
        <taxon>Eurotiomycetes</taxon>
        <taxon>Eurotiomycetidae</taxon>
        <taxon>Eurotiales</taxon>
        <taxon>Aspergillaceae</taxon>
        <taxon>Aspergillus</taxon>
        <taxon>Aspergillus subgen. Circumdati</taxon>
    </lineage>
</organism>
<evidence type="ECO:0000313" key="4">
    <source>
        <dbReference type="Proteomes" id="UP000248423"/>
    </source>
</evidence>
<dbReference type="Proteomes" id="UP000248423">
    <property type="component" value="Unassembled WGS sequence"/>
</dbReference>
<dbReference type="OrthoDB" id="4369357at2759"/>
<dbReference type="EMBL" id="KZ826316">
    <property type="protein sequence ID" value="PYI11879.1"/>
    <property type="molecule type" value="Genomic_DNA"/>
</dbReference>
<keyword evidence="2" id="KW-1133">Transmembrane helix</keyword>
<feature type="transmembrane region" description="Helical" evidence="2">
    <location>
        <begin position="54"/>
        <end position="73"/>
    </location>
</feature>
<dbReference type="VEuPathDB" id="FungiDB:BO78DRAFT_412986"/>
<proteinExistence type="predicted"/>
<sequence length="81" mass="8806">MPPEDEAEKKAAAEVAAAKMAEEQRKREDRAAVTQGLTDSATMKQLSSSGNPRLAGFLLVDLVLKIACLVILYEGFDLDIR</sequence>
<feature type="compositionally biased region" description="Basic and acidic residues" evidence="1">
    <location>
        <begin position="20"/>
        <end position="31"/>
    </location>
</feature>
<accession>A0A319F738</accession>
<feature type="compositionally biased region" description="Polar residues" evidence="1">
    <location>
        <begin position="35"/>
        <end position="51"/>
    </location>
</feature>